<feature type="region of interest" description="Disordered" evidence="1">
    <location>
        <begin position="74"/>
        <end position="112"/>
    </location>
</feature>
<name>A0AAD3DPT3_9CHLO</name>
<evidence type="ECO:0000313" key="3">
    <source>
        <dbReference type="Proteomes" id="UP001054857"/>
    </source>
</evidence>
<protein>
    <submittedName>
        <fullName evidence="2">Uncharacterized protein</fullName>
    </submittedName>
</protein>
<reference evidence="2 3" key="1">
    <citation type="journal article" date="2021" name="Sci. Rep.">
        <title>Genome sequencing of the multicellular alga Astrephomene provides insights into convergent evolution of germ-soma differentiation.</title>
        <authorList>
            <person name="Yamashita S."/>
            <person name="Yamamoto K."/>
            <person name="Matsuzaki R."/>
            <person name="Suzuki S."/>
            <person name="Yamaguchi H."/>
            <person name="Hirooka S."/>
            <person name="Minakuchi Y."/>
            <person name="Miyagishima S."/>
            <person name="Kawachi M."/>
            <person name="Toyoda A."/>
            <person name="Nozaki H."/>
        </authorList>
    </citation>
    <scope>NUCLEOTIDE SEQUENCE [LARGE SCALE GENOMIC DNA]</scope>
    <source>
        <strain evidence="2 3">NIES-4017</strain>
    </source>
</reference>
<organism evidence="2 3">
    <name type="scientific">Astrephomene gubernaculifera</name>
    <dbReference type="NCBI Taxonomy" id="47775"/>
    <lineage>
        <taxon>Eukaryota</taxon>
        <taxon>Viridiplantae</taxon>
        <taxon>Chlorophyta</taxon>
        <taxon>core chlorophytes</taxon>
        <taxon>Chlorophyceae</taxon>
        <taxon>CS clade</taxon>
        <taxon>Chlamydomonadales</taxon>
        <taxon>Astrephomenaceae</taxon>
        <taxon>Astrephomene</taxon>
    </lineage>
</organism>
<accession>A0AAD3DPT3</accession>
<proteinExistence type="predicted"/>
<dbReference type="AlphaFoldDB" id="A0AAD3DPT3"/>
<dbReference type="EMBL" id="BMAR01000010">
    <property type="protein sequence ID" value="GFR45809.1"/>
    <property type="molecule type" value="Genomic_DNA"/>
</dbReference>
<evidence type="ECO:0000256" key="1">
    <source>
        <dbReference type="SAM" id="MobiDB-lite"/>
    </source>
</evidence>
<gene>
    <name evidence="2" type="ORF">Agub_g7265</name>
</gene>
<feature type="compositionally biased region" description="Low complexity" evidence="1">
    <location>
        <begin position="98"/>
        <end position="112"/>
    </location>
</feature>
<evidence type="ECO:0000313" key="2">
    <source>
        <dbReference type="EMBL" id="GFR45809.1"/>
    </source>
</evidence>
<sequence length="260" mass="28998">MMLGAGSGCLQFQLQAPQQPPNLVFGWLGGRCGGSGGPPPPLASMLLVSGLAEARAAEARAEAGGGLRSCCKELRQREGQREGQREERQRQGRGAGAEGSEQQQQQQQWRRRLQGLSGTWVKDRERSGSMEAALDMVHLNGLVRQAVKLVRGVRIEHDSETFIFAVFSVVSWFKVKEVYPLSGEPRRHRRRDLRRGGAQGWVEPLGPSLQIQQRWSDPWGGRGTDYFRLVSEDELHIESVLQVGGQTAKYVTVYNKKHDR</sequence>
<comment type="caution">
    <text evidence="2">The sequence shown here is derived from an EMBL/GenBank/DDBJ whole genome shotgun (WGS) entry which is preliminary data.</text>
</comment>
<dbReference type="Proteomes" id="UP001054857">
    <property type="component" value="Unassembled WGS sequence"/>
</dbReference>
<feature type="compositionally biased region" description="Basic and acidic residues" evidence="1">
    <location>
        <begin position="74"/>
        <end position="90"/>
    </location>
</feature>
<keyword evidence="3" id="KW-1185">Reference proteome</keyword>